<feature type="compositionally biased region" description="Acidic residues" evidence="1">
    <location>
        <begin position="243"/>
        <end position="261"/>
    </location>
</feature>
<dbReference type="PANTHER" id="PTHR33741">
    <property type="entry name" value="TRANSMEMBRANE PROTEIN DDB_G0269096-RELATED"/>
    <property type="match status" value="1"/>
</dbReference>
<dbReference type="EMBL" id="JPKY01000002">
    <property type="protein sequence ID" value="KFH48606.1"/>
    <property type="molecule type" value="Genomic_DNA"/>
</dbReference>
<dbReference type="AlphaFoldDB" id="A0A086TGX4"/>
<feature type="transmembrane region" description="Helical" evidence="2">
    <location>
        <begin position="52"/>
        <end position="72"/>
    </location>
</feature>
<proteinExistence type="predicted"/>
<dbReference type="InterPro" id="IPR007065">
    <property type="entry name" value="HPP"/>
</dbReference>
<keyword evidence="2 4" id="KW-0812">Transmembrane</keyword>
<name>A0A086TGX4_HAPC1</name>
<dbReference type="STRING" id="857340.A0A086TGX4"/>
<dbReference type="PANTHER" id="PTHR33741:SF5">
    <property type="entry name" value="TRANSMEMBRANE PROTEIN DDB_G0269096-RELATED"/>
    <property type="match status" value="1"/>
</dbReference>
<keyword evidence="2" id="KW-1133">Transmembrane helix</keyword>
<dbReference type="Pfam" id="PF04982">
    <property type="entry name" value="TM_HPP"/>
    <property type="match status" value="1"/>
</dbReference>
<accession>A0A086TGX4</accession>
<protein>
    <submittedName>
        <fullName evidence="4">Transmembrane protein-like protein</fullName>
    </submittedName>
</protein>
<dbReference type="HOGENOM" id="CLU_040397_0_1_1"/>
<feature type="region of interest" description="Disordered" evidence="1">
    <location>
        <begin position="226"/>
        <end position="273"/>
    </location>
</feature>
<reference evidence="5" key="1">
    <citation type="journal article" date="2014" name="Genome Announc.">
        <title>Genome sequence and annotation of Acremonium chrysogenum, producer of the beta-lactam antibiotic cephalosporin C.</title>
        <authorList>
            <person name="Terfehr D."/>
            <person name="Dahlmann T.A."/>
            <person name="Specht T."/>
            <person name="Zadra I."/>
            <person name="Kuernsteiner H."/>
            <person name="Kueck U."/>
        </authorList>
    </citation>
    <scope>NUCLEOTIDE SEQUENCE [LARGE SCALE GENOMIC DNA]</scope>
    <source>
        <strain evidence="5">ATCC 11550 / CBS 779.69 / DSM 880 / IAM 14645 / JCM 23072 / IMI 49137</strain>
    </source>
</reference>
<organism evidence="4 5">
    <name type="scientific">Hapsidospora chrysogenum (strain ATCC 11550 / CBS 779.69 / DSM 880 / IAM 14645 / JCM 23072 / IMI 49137)</name>
    <name type="common">Acremonium chrysogenum</name>
    <dbReference type="NCBI Taxonomy" id="857340"/>
    <lineage>
        <taxon>Eukaryota</taxon>
        <taxon>Fungi</taxon>
        <taxon>Dikarya</taxon>
        <taxon>Ascomycota</taxon>
        <taxon>Pezizomycotina</taxon>
        <taxon>Sordariomycetes</taxon>
        <taxon>Hypocreomycetidae</taxon>
        <taxon>Hypocreales</taxon>
        <taxon>Bionectriaceae</taxon>
        <taxon>Hapsidospora</taxon>
    </lineage>
</organism>
<evidence type="ECO:0000259" key="3">
    <source>
        <dbReference type="Pfam" id="PF04982"/>
    </source>
</evidence>
<feature type="transmembrane region" description="Helical" evidence="2">
    <location>
        <begin position="84"/>
        <end position="101"/>
    </location>
</feature>
<feature type="domain" description="HPP transmembrane region" evidence="3">
    <location>
        <begin position="49"/>
        <end position="211"/>
    </location>
</feature>
<evidence type="ECO:0000256" key="1">
    <source>
        <dbReference type="SAM" id="MobiDB-lite"/>
    </source>
</evidence>
<evidence type="ECO:0000313" key="4">
    <source>
        <dbReference type="EMBL" id="KFH48606.1"/>
    </source>
</evidence>
<keyword evidence="5" id="KW-1185">Reference proteome</keyword>
<keyword evidence="2" id="KW-0472">Membrane</keyword>
<sequence length="307" mass="34062">MAFKDPRQWSFDVDLYVNRLVPPPPWRHIPYPVARFMGYRHEGDKPREAGNLAPILWAFIGIFCSLALIEGVGMHIPEFAARSAPLIVGSFGAAAVLEFYAIESPLAQPRNAIIGQLISCVVGVGVCKLFLLSDDFERIRWLGGAIACAAATACMALTKTVHPPAGATALMAVTDDAITHLGWFLIPVVMLGCVLMLVVALLVNNVGRRFPLYWWTPEELRPGRREMFHRRPSSSSTARASAGDEEPKEDVEAEAGADVEAEAERPRHHRVPETNEILIRPSEVFVPEHMFLTQEEKLLLESMCQRL</sequence>
<comment type="caution">
    <text evidence="4">The sequence shown here is derived from an EMBL/GenBank/DDBJ whole genome shotgun (WGS) entry which is preliminary data.</text>
</comment>
<dbReference type="Proteomes" id="UP000029964">
    <property type="component" value="Unassembled WGS sequence"/>
</dbReference>
<feature type="transmembrane region" description="Helical" evidence="2">
    <location>
        <begin position="113"/>
        <end position="132"/>
    </location>
</feature>
<evidence type="ECO:0000313" key="5">
    <source>
        <dbReference type="Proteomes" id="UP000029964"/>
    </source>
</evidence>
<gene>
    <name evidence="4" type="ORF">ACRE_003530</name>
</gene>
<feature type="transmembrane region" description="Helical" evidence="2">
    <location>
        <begin position="139"/>
        <end position="161"/>
    </location>
</feature>
<feature type="transmembrane region" description="Helical" evidence="2">
    <location>
        <begin position="181"/>
        <end position="203"/>
    </location>
</feature>
<evidence type="ECO:0000256" key="2">
    <source>
        <dbReference type="SAM" id="Phobius"/>
    </source>
</evidence>
<dbReference type="InterPro" id="IPR058581">
    <property type="entry name" value="TM_HPP"/>
</dbReference>
<dbReference type="OrthoDB" id="2016548at2759"/>